<sequence>MTTSAQRQRDLMYRLLVESVTDCAIYMLGPDGRVMNWNVGAERAKGYRAEEIVGQHYARFYTEPDRLAGIPERNLCLTLEAGRFQDEGWRVRKDGTAFWAEVVLQSVHDANGQHVGFAKITRDCTERRHATALAAVKDRLDLAVVNLAQGLCLLDANQRVLLTNERLRELLDLQAEDVAEGADFQALVRAAHPSLDIGRCLDLAGRSVVPACLDADLGGRTLSVVMRGIEAGGWVVTFEDVTERRYTEAAVRFMAANDALTRLPNRDSFNRHLEKVLSVLPIAERCALLHLDLDRFKAVNDVYGHATGDALLREVAARIGGALESGEAAFRIGVDEFAVVMPMRDGIEPALERAAQLSEAIGRPFVFGVEIGRIGASIGIAIAPDMGVTASDIARKAGMALYQAKRDGRGCSRLYGDSLGRSAWRRRSVEVQLSRALEEREFELHYQAIVGGLTGALAGFEVLLRWSPPNGATMRPDEFIPIAEDMGIMPVLGGWILETACREASTWPRPLTVSVNVSPTQLREANFVEQVRAVLGATGLDAHRLELEITETAMIEDRARTLATLQRLREMGVLIALDDFGTGYSSLSFLQDFPLTRIKIDRSFVSALETSRKAAAIVRDVAGLARNLGLSVTAEGVETQAQLKRLVEEGCSEIQGYFIGRPEPREIMAARLGRAPRGAKEPAARPALALAL</sequence>
<protein>
    <submittedName>
        <fullName evidence="1">EAL domain-containing protein</fullName>
    </submittedName>
</protein>
<name>A0ACD4NI87_9HYPH</name>
<dbReference type="Proteomes" id="UP001163223">
    <property type="component" value="Chromosome"/>
</dbReference>
<evidence type="ECO:0000313" key="1">
    <source>
        <dbReference type="EMBL" id="WAJ26525.1"/>
    </source>
</evidence>
<organism evidence="1 2">
    <name type="scientific">Antarcticirhabdus aurantiaca</name>
    <dbReference type="NCBI Taxonomy" id="2606717"/>
    <lineage>
        <taxon>Bacteria</taxon>
        <taxon>Pseudomonadati</taxon>
        <taxon>Pseudomonadota</taxon>
        <taxon>Alphaproteobacteria</taxon>
        <taxon>Hyphomicrobiales</taxon>
        <taxon>Aurantimonadaceae</taxon>
        <taxon>Antarcticirhabdus</taxon>
    </lineage>
</organism>
<proteinExistence type="predicted"/>
<reference evidence="1" key="1">
    <citation type="submission" date="2022-11" db="EMBL/GenBank/DDBJ databases">
        <title>beta-Carotene-producing bacterium, Jeongeuplla avenae sp. nov., alleviates the salt stress of Arabidopsis seedlings.</title>
        <authorList>
            <person name="Jiang L."/>
            <person name="Lee J."/>
        </authorList>
    </citation>
    <scope>NUCLEOTIDE SEQUENCE</scope>
    <source>
        <strain evidence="1">DY_R2A_6</strain>
    </source>
</reference>
<gene>
    <name evidence="1" type="ORF">OXU80_16775</name>
</gene>
<evidence type="ECO:0000313" key="2">
    <source>
        <dbReference type="Proteomes" id="UP001163223"/>
    </source>
</evidence>
<accession>A0ACD4NI87</accession>
<keyword evidence="2" id="KW-1185">Reference proteome</keyword>
<dbReference type="EMBL" id="CP113520">
    <property type="protein sequence ID" value="WAJ26525.1"/>
    <property type="molecule type" value="Genomic_DNA"/>
</dbReference>